<dbReference type="RefSeq" id="XP_035775283.1">
    <property type="nucleotide sequence ID" value="XM_035919390.1"/>
</dbReference>
<dbReference type="Pfam" id="PF16064">
    <property type="entry name" value="DUF4806"/>
    <property type="match status" value="1"/>
</dbReference>
<accession>A0A8W7K7Q7</accession>
<reference evidence="2 3" key="1">
    <citation type="journal article" date="2017" name="G3 (Bethesda)">
        <title>The Physical Genome Mapping of Anopheles albimanus Corrected Scaffold Misassemblies and Identified Interarm Rearrangements in Genus Anopheles.</title>
        <authorList>
            <person name="Artemov G.N."/>
            <person name="Peery A.N."/>
            <person name="Jiang X."/>
            <person name="Tu Z."/>
            <person name="Stegniy V.N."/>
            <person name="Sharakhova M.V."/>
            <person name="Sharakhov I.V."/>
        </authorList>
    </citation>
    <scope>NUCLEOTIDE SEQUENCE [LARGE SCALE GENOMIC DNA]</scope>
    <source>
        <strain evidence="2 3">ALBI9_A</strain>
    </source>
</reference>
<evidence type="ECO:0000259" key="1">
    <source>
        <dbReference type="Pfam" id="PF16064"/>
    </source>
</evidence>
<proteinExistence type="predicted"/>
<evidence type="ECO:0000313" key="3">
    <source>
        <dbReference type="Proteomes" id="UP000069272"/>
    </source>
</evidence>
<organism evidence="2 3">
    <name type="scientific">Anopheles albimanus</name>
    <name type="common">New world malaria mosquito</name>
    <dbReference type="NCBI Taxonomy" id="7167"/>
    <lineage>
        <taxon>Eukaryota</taxon>
        <taxon>Metazoa</taxon>
        <taxon>Ecdysozoa</taxon>
        <taxon>Arthropoda</taxon>
        <taxon>Hexapoda</taxon>
        <taxon>Insecta</taxon>
        <taxon>Pterygota</taxon>
        <taxon>Neoptera</taxon>
        <taxon>Endopterygota</taxon>
        <taxon>Diptera</taxon>
        <taxon>Nematocera</taxon>
        <taxon>Culicoidea</taxon>
        <taxon>Culicidae</taxon>
        <taxon>Anophelinae</taxon>
        <taxon>Anopheles</taxon>
    </lineage>
</organism>
<name>A0A8W7K7Q7_ANOAL</name>
<reference evidence="2" key="2">
    <citation type="submission" date="2022-08" db="UniProtKB">
        <authorList>
            <consortium name="EnsemblMetazoa"/>
        </authorList>
    </citation>
    <scope>IDENTIFICATION</scope>
    <source>
        <strain evidence="2">STECLA/ALBI9_A</strain>
    </source>
</reference>
<keyword evidence="3" id="KW-1185">Reference proteome</keyword>
<dbReference type="InterPro" id="IPR032071">
    <property type="entry name" value="DUF4806"/>
</dbReference>
<protein>
    <recommendedName>
        <fullName evidence="1">DUF4806 domain-containing protein</fullName>
    </recommendedName>
</protein>
<dbReference type="KEGG" id="aali:118457648"/>
<dbReference type="GeneID" id="118457648"/>
<dbReference type="OrthoDB" id="7741587at2759"/>
<dbReference type="EnsemblMetazoa" id="AALB016132-RA">
    <property type="protein sequence ID" value="AALB016132-PA"/>
    <property type="gene ID" value="AALB016132"/>
</dbReference>
<evidence type="ECO:0000313" key="2">
    <source>
        <dbReference type="EnsemblMetazoa" id="AALB016132-PA"/>
    </source>
</evidence>
<feature type="domain" description="DUF4806" evidence="1">
    <location>
        <begin position="184"/>
        <end position="266"/>
    </location>
</feature>
<dbReference type="AlphaFoldDB" id="A0A8W7K7Q7"/>
<sequence>MFLILEIVNDKGEKEWKVAPKRWVCTSKNTQRTVLFWPNEISVERQTQLAIEGTCKPLQSWMRKECVIKHEFPTYEAANNELQAMLTQHINQIVEDPEDPLTIEDPVAESPESPCATVPDEDASTLASIKSMLQHLITKNAQIEKKYADVLEQNSRIESIISLMHKKVDSIEQCVVQMAPYQFDPMQTVEQLRELDKKLNDESFNAELVQWLLSNVSDDILLWRIRSCLDLLCSLELQTKISFTHQSRSSPKKEPLVQHSNFINLFRVVGKTPAENVTDRQLYDFFINHLKNSKQRFLTSLNRKRVHSKKRLKKKRRPRNVVTTQQTYSSLAVDGSSQEFNEVKTQLEEADIIVYDPIE</sequence>
<dbReference type="Proteomes" id="UP000069272">
    <property type="component" value="Chromosome 2L"/>
</dbReference>